<evidence type="ECO:0000313" key="6">
    <source>
        <dbReference type="EMBL" id="KAK3356383.1"/>
    </source>
</evidence>
<dbReference type="SMART" id="SM00248">
    <property type="entry name" value="ANK"/>
    <property type="match status" value="16"/>
</dbReference>
<evidence type="ECO:0000256" key="2">
    <source>
        <dbReference type="ARBA" id="ARBA00023043"/>
    </source>
</evidence>
<dbReference type="Gene3D" id="3.40.50.300">
    <property type="entry name" value="P-loop containing nucleotide triphosphate hydrolases"/>
    <property type="match status" value="1"/>
</dbReference>
<evidence type="ECO:0000313" key="7">
    <source>
        <dbReference type="Proteomes" id="UP001275084"/>
    </source>
</evidence>
<evidence type="ECO:0000256" key="3">
    <source>
        <dbReference type="PROSITE-ProRule" id="PRU00023"/>
    </source>
</evidence>
<feature type="repeat" description="ANK" evidence="3">
    <location>
        <begin position="1544"/>
        <end position="1570"/>
    </location>
</feature>
<dbReference type="Pfam" id="PF01636">
    <property type="entry name" value="APH"/>
    <property type="match status" value="1"/>
</dbReference>
<dbReference type="InterPro" id="IPR027417">
    <property type="entry name" value="P-loop_NTPase"/>
</dbReference>
<feature type="repeat" description="ANK" evidence="3">
    <location>
        <begin position="965"/>
        <end position="997"/>
    </location>
</feature>
<evidence type="ECO:0000256" key="1">
    <source>
        <dbReference type="ARBA" id="ARBA00022737"/>
    </source>
</evidence>
<dbReference type="InterPro" id="IPR056884">
    <property type="entry name" value="NPHP3-like_N"/>
</dbReference>
<evidence type="ECO:0000259" key="5">
    <source>
        <dbReference type="Pfam" id="PF24883"/>
    </source>
</evidence>
<comment type="caution">
    <text evidence="6">The sequence shown here is derived from an EMBL/GenBank/DDBJ whole genome shotgun (WGS) entry which is preliminary data.</text>
</comment>
<dbReference type="PANTHER" id="PTHR24198">
    <property type="entry name" value="ANKYRIN REPEAT AND PROTEIN KINASE DOMAIN-CONTAINING PROTEIN"/>
    <property type="match status" value="1"/>
</dbReference>
<feature type="domain" description="Nephrocystin 3-like N-terminal" evidence="5">
    <location>
        <begin position="230"/>
        <end position="393"/>
    </location>
</feature>
<feature type="domain" description="Aminoglycoside phosphotransferase" evidence="4">
    <location>
        <begin position="2205"/>
        <end position="2462"/>
    </location>
</feature>
<keyword evidence="1" id="KW-0677">Repeat</keyword>
<evidence type="ECO:0000259" key="4">
    <source>
        <dbReference type="Pfam" id="PF01636"/>
    </source>
</evidence>
<dbReference type="PANTHER" id="PTHR24198:SF165">
    <property type="entry name" value="ANKYRIN REPEAT-CONTAINING PROTEIN-RELATED"/>
    <property type="match status" value="1"/>
</dbReference>
<proteinExistence type="predicted"/>
<dbReference type="SUPFAM" id="SSF140860">
    <property type="entry name" value="Pseudo ankyrin repeat-like"/>
    <property type="match status" value="1"/>
</dbReference>
<feature type="repeat" description="ANK" evidence="3">
    <location>
        <begin position="1851"/>
        <end position="1883"/>
    </location>
</feature>
<dbReference type="Pfam" id="PF12796">
    <property type="entry name" value="Ank_2"/>
    <property type="match status" value="2"/>
</dbReference>
<dbReference type="Gene3D" id="1.25.40.20">
    <property type="entry name" value="Ankyrin repeat-containing domain"/>
    <property type="match status" value="6"/>
</dbReference>
<accession>A0AAJ0MFF3</accession>
<dbReference type="EMBL" id="JAUIQD010000003">
    <property type="protein sequence ID" value="KAK3356383.1"/>
    <property type="molecule type" value="Genomic_DNA"/>
</dbReference>
<dbReference type="InterPro" id="IPR002575">
    <property type="entry name" value="Aminoglycoside_PTrfase"/>
</dbReference>
<keyword evidence="7" id="KW-1185">Reference proteome</keyword>
<dbReference type="PROSITE" id="PS50088">
    <property type="entry name" value="ANK_REPEAT"/>
    <property type="match status" value="8"/>
</dbReference>
<dbReference type="SUPFAM" id="SSF52540">
    <property type="entry name" value="P-loop containing nucleoside triphosphate hydrolases"/>
    <property type="match status" value="1"/>
</dbReference>
<dbReference type="InterPro" id="IPR002110">
    <property type="entry name" value="Ankyrin_rpt"/>
</dbReference>
<feature type="repeat" description="ANK" evidence="3">
    <location>
        <begin position="1884"/>
        <end position="1921"/>
    </location>
</feature>
<dbReference type="SUPFAM" id="SSF56112">
    <property type="entry name" value="Protein kinase-like (PK-like)"/>
    <property type="match status" value="1"/>
</dbReference>
<name>A0AAJ0MFF3_9PEZI</name>
<reference evidence="6" key="2">
    <citation type="submission" date="2023-06" db="EMBL/GenBank/DDBJ databases">
        <authorList>
            <consortium name="Lawrence Berkeley National Laboratory"/>
            <person name="Haridas S."/>
            <person name="Hensen N."/>
            <person name="Bonometti L."/>
            <person name="Westerberg I."/>
            <person name="Brannstrom I.O."/>
            <person name="Guillou S."/>
            <person name="Cros-Aarteil S."/>
            <person name="Calhoun S."/>
            <person name="Kuo A."/>
            <person name="Mondo S."/>
            <person name="Pangilinan J."/>
            <person name="Riley R."/>
            <person name="Labutti K."/>
            <person name="Andreopoulos B."/>
            <person name="Lipzen A."/>
            <person name="Chen C."/>
            <person name="Yanf M."/>
            <person name="Daum C."/>
            <person name="Ng V."/>
            <person name="Clum A."/>
            <person name="Steindorff A."/>
            <person name="Ohm R."/>
            <person name="Martin F."/>
            <person name="Silar P."/>
            <person name="Natvig D."/>
            <person name="Lalanne C."/>
            <person name="Gautier V."/>
            <person name="Ament-Velasquez S.L."/>
            <person name="Kruys A."/>
            <person name="Hutchinson M.I."/>
            <person name="Powell A.J."/>
            <person name="Barry K."/>
            <person name="Miller A.N."/>
            <person name="Grigoriev I.V."/>
            <person name="Debuchy R."/>
            <person name="Gladieux P."/>
            <person name="Thoren M.H."/>
            <person name="Johannesson H."/>
        </authorList>
    </citation>
    <scope>NUCLEOTIDE SEQUENCE</scope>
    <source>
        <strain evidence="6">CBS 955.72</strain>
    </source>
</reference>
<keyword evidence="2 3" id="KW-0040">ANK repeat</keyword>
<dbReference type="Pfam" id="PF24883">
    <property type="entry name" value="NPHP3_N"/>
    <property type="match status" value="1"/>
</dbReference>
<protein>
    <submittedName>
        <fullName evidence="6">Uncharacterized protein</fullName>
    </submittedName>
</protein>
<dbReference type="InterPro" id="IPR011009">
    <property type="entry name" value="Kinase-like_dom_sf"/>
</dbReference>
<dbReference type="InterPro" id="IPR036770">
    <property type="entry name" value="Ankyrin_rpt-contain_sf"/>
</dbReference>
<dbReference type="Proteomes" id="UP001275084">
    <property type="component" value="Unassembled WGS sequence"/>
</dbReference>
<feature type="repeat" description="ANK" evidence="3">
    <location>
        <begin position="998"/>
        <end position="1030"/>
    </location>
</feature>
<feature type="repeat" description="ANK" evidence="3">
    <location>
        <begin position="2087"/>
        <end position="2119"/>
    </location>
</feature>
<sequence>MEVLGIAASVGGVMGIADIVYRIAYKYAKAVKGARKDVEGLAKELQALSGVLHQLRILASALQDEEAEEKKCLEPFQFHQSKKKMTLSFKMHHVESCYHLLTTMKARLEETENEMSTENDRGPVRMARAFKARLKWPYTADETKGQMESISRYKDTMQLALLAESMTGLHQVLSLQADTKQIATDIRDSLLEITSRIQLDDKRKKVLSFFMRSDPQQRFETSVSLRHEFTGLWLTHGKEFQNWLSASQSKLWLSGIPGAGKTVLAGAMVEEVLRISSITSGAAYFFCEPSSTSATPVLDILGALAVQFAKQNEDACKILEGYYDELNPEWKLPRAATAHQLTQKLWAVMREFHKTFVVVDGLDEYGDRAIDVIEALKMLADEGRGCSIALVSRDEPHIQEQLKDDFATIKVVAHREDLQLFVVAEIEKQIQSRKLRVGSDEVKERIIRTLVDKCDGMFRWVVCQIDHLRELSTDRARIEALTKLPPTLIGTYERILERVNERGKEIQDMVRQTLCLVSYGGVAITIAELREAVSLCRDADISDPNDIVTEDVIALRCSSLIRKSNDGLRFEFAHFTVREFLQNDGLLGGPLEQYHITDPKVSVVLASCSVRYLLQPAFSTARRGKYSSTLDHVKSITDKHQFYGYASRCWVWNKDNSWCSDSATKALVEELCEANNAPNFINWAIEVCRYFVYNYPWQHTLQPRLLATGDRLDELERTIRRKDFTPLHLACILGIPWLCESLLQRGARIEIGSRVGTALHCAVLGPYVFLQGDIYQSTCFNFEQFSMEARHETLKLLLAAGADYSLMCNIGNQVYSPLHHSLAAGLRVGNCSLFLELWRAGATVDSESLQLFSRTIEDKNLFLVPKRVATFGKAIEAILKHTNGMGTAEWLAFRAVSMEFYRKTKSTHRWEDSISIEFQLGALANGNVDARMGEVEVAIALNDFDAVHDFCSGANKELLNHKFDNGRTLLHYSVESAALETMEVLLDVGCDLNTADDTGRTPVMHCISNQHEPLLKELVKRGASIDGRRKDGSTLWHDAAQHNASSVLQTLIQIAGDSTRSALAAADEAGNTPLCRAILGIPLMSKTLVPTMHSPIASARLILSHCRGWDDCLKCEEPLFRFATKRTSSTALLEAFIDNSIPLDSTEETGDTPLHYLDAKHSRDYVKKLKELFPKAGKRSSDDQTPFQSLLAHLLSEGSAGNAAGLHELLEDVGDWRAKNGDEWQFFCEALSNKLSANQDYMNPYSGRRNTSLITNVLLQQGCIKDYEHKHGTSGALALLRVVKGAQPRRLWQIYIGELERQGLIWALRETEMWDTVKGDRNTIILLRTSIEKGWQNLTLHLLEAGVDLHARVSDYSALEVACGAGFSIPQEEVFQAILDRADHSRLGEPSVVGERPGLVHLLGGRGVQNAAWKLGRLLDKGVDVNQKTGGSGAVSAIAWHLQAGSLETADMLLKAGADPNLPDNIGWSALHKAVKLNQAKFIAGAKEHGVCLNWNQKCNLSFDTQIAQGCNVVHIAALHSSFECLQLIMDSDSAELLTDTSAEGFTALHFAAGAGDGAARTIQLLYDNGCQGLVNSRSQKGPRYSALDFAVKKNDLQSVELLLKLGADQTPNQQGISPWVAALKLGFKDMATLLESSDDQLLAKQGAGVSQLMSVLERRILMKDIAWCKDLVKMGCPLDKPIASCGLCFPIHYALRTGAHVIADWLIDQDVNLLETACLGCSRRSIFDTNVSLGTVTIAVANPVNHTILAKLLTNYMQQGGAPFCEPVTPLHCTWPIAKAGADCLEVLIDHIKAEPSLYWWVPSSTQFHSFLPAKHASTAHPTLTANLSTTSSILSAILSVRAAEGSLPSPGTALHAATFRSRPDIVGMLLSNHADPNKFDVSSNAPIHLAITHTQESSVRVKLVTSLLDHGAHIEARDSGLKTPLMHAVLQSDYSVFTLLIDAGADIHVKDRWDQSLLHAASSCPKIYVSLLRSGLDQHSPDIFGLKPIDYALAAGPTTSLMMAMDMVTIEPIPWRRLPVASVGRLFMLLTKLRRRFRHETQRPIVDLGTAEWPTPLCFAAQWCGEKAVRALLGLGADVEMVGCEEGTPLMAACRAGNMEGVKVLVRWGARVDGAARRAREGGFEGVVEWLVKESEHHLCWKNDDKTGLLVPVWPREPDMTIARKIAIQHLPADTYANAEISMFAQGAFHRLYRIFSPLAVTDYLIRIALPVDPFYKTESEVATMEYVSRNSPLPVPRVVAYASSASNELGFEWILIEKIDGTPLAHVWDIMPLEAKMRLCTDLARSYRILWSQPLPLYGNIYYADIWNQVGYVPTVLGGSRSCCDFGVGGSFVIGRMVSTRFFRDKRILLRSDRGPFTTSQELAIAEAKLAAQRIRHLSPSRETDYFCEVDEMMAEDKVDVIDTVDRLVQAVSQVYSHPNCLSDIDDTKVLWHDDMSMENVLVNPTTYELVSILDWESVGDAEGGEKGEEALAPAVPGVPANC</sequence>
<dbReference type="SUPFAM" id="SSF48403">
    <property type="entry name" value="Ankyrin repeat"/>
    <property type="match status" value="5"/>
</dbReference>
<feature type="repeat" description="ANK" evidence="3">
    <location>
        <begin position="722"/>
        <end position="754"/>
    </location>
</feature>
<reference evidence="6" key="1">
    <citation type="journal article" date="2023" name="Mol. Phylogenet. Evol.">
        <title>Genome-scale phylogeny and comparative genomics of the fungal order Sordariales.</title>
        <authorList>
            <person name="Hensen N."/>
            <person name="Bonometti L."/>
            <person name="Westerberg I."/>
            <person name="Brannstrom I.O."/>
            <person name="Guillou S."/>
            <person name="Cros-Aarteil S."/>
            <person name="Calhoun S."/>
            <person name="Haridas S."/>
            <person name="Kuo A."/>
            <person name="Mondo S."/>
            <person name="Pangilinan J."/>
            <person name="Riley R."/>
            <person name="LaButti K."/>
            <person name="Andreopoulos B."/>
            <person name="Lipzen A."/>
            <person name="Chen C."/>
            <person name="Yan M."/>
            <person name="Daum C."/>
            <person name="Ng V."/>
            <person name="Clum A."/>
            <person name="Steindorff A."/>
            <person name="Ohm R.A."/>
            <person name="Martin F."/>
            <person name="Silar P."/>
            <person name="Natvig D.O."/>
            <person name="Lalanne C."/>
            <person name="Gautier V."/>
            <person name="Ament-Velasquez S.L."/>
            <person name="Kruys A."/>
            <person name="Hutchinson M.I."/>
            <person name="Powell A.J."/>
            <person name="Barry K."/>
            <person name="Miller A.N."/>
            <person name="Grigoriev I.V."/>
            <person name="Debuchy R."/>
            <person name="Gladieux P."/>
            <person name="Hiltunen Thoren M."/>
            <person name="Johannesson H."/>
        </authorList>
    </citation>
    <scope>NUCLEOTIDE SEQUENCE</scope>
    <source>
        <strain evidence="6">CBS 955.72</strain>
    </source>
</reference>
<gene>
    <name evidence="6" type="ORF">B0T25DRAFT_602778</name>
</gene>
<organism evidence="6 7">
    <name type="scientific">Lasiosphaeria hispida</name>
    <dbReference type="NCBI Taxonomy" id="260671"/>
    <lineage>
        <taxon>Eukaryota</taxon>
        <taxon>Fungi</taxon>
        <taxon>Dikarya</taxon>
        <taxon>Ascomycota</taxon>
        <taxon>Pezizomycotina</taxon>
        <taxon>Sordariomycetes</taxon>
        <taxon>Sordariomycetidae</taxon>
        <taxon>Sordariales</taxon>
        <taxon>Lasiosphaeriaceae</taxon>
        <taxon>Lasiosphaeria</taxon>
    </lineage>
</organism>
<dbReference type="PROSITE" id="PS50297">
    <property type="entry name" value="ANK_REP_REGION"/>
    <property type="match status" value="4"/>
</dbReference>
<dbReference type="Pfam" id="PF00023">
    <property type="entry name" value="Ank"/>
    <property type="match status" value="1"/>
</dbReference>
<feature type="repeat" description="ANK" evidence="3">
    <location>
        <begin position="1922"/>
        <end position="1954"/>
    </location>
</feature>